<protein>
    <submittedName>
        <fullName evidence="1">Uncharacterized protein</fullName>
    </submittedName>
</protein>
<keyword evidence="2" id="KW-1185">Reference proteome</keyword>
<sequence>MFWLCSQCFSCDYFPLHYATISESNVPTEFAHPVRTASPPAAPSPVTLAGRLNNAFCHIEKLVRLLGGGTA</sequence>
<dbReference type="EMBL" id="PQIB02000015">
    <property type="protein sequence ID" value="RLM64694.1"/>
    <property type="molecule type" value="Genomic_DNA"/>
</dbReference>
<name>A0A3L6PTT0_PANMI</name>
<evidence type="ECO:0000313" key="2">
    <source>
        <dbReference type="Proteomes" id="UP000275267"/>
    </source>
</evidence>
<reference evidence="2" key="1">
    <citation type="journal article" date="2019" name="Nat. Commun.">
        <title>The genome of broomcorn millet.</title>
        <authorList>
            <person name="Zou C."/>
            <person name="Miki D."/>
            <person name="Li D."/>
            <person name="Tang Q."/>
            <person name="Xiao L."/>
            <person name="Rajput S."/>
            <person name="Deng P."/>
            <person name="Jia W."/>
            <person name="Huang R."/>
            <person name="Zhang M."/>
            <person name="Sun Y."/>
            <person name="Hu J."/>
            <person name="Fu X."/>
            <person name="Schnable P.S."/>
            <person name="Li F."/>
            <person name="Zhang H."/>
            <person name="Feng B."/>
            <person name="Zhu X."/>
            <person name="Liu R."/>
            <person name="Schnable J.C."/>
            <person name="Zhu J.-K."/>
            <person name="Zhang H."/>
        </authorList>
    </citation>
    <scope>NUCLEOTIDE SEQUENCE [LARGE SCALE GENOMIC DNA]</scope>
</reference>
<dbReference type="Gene3D" id="2.30.30.380">
    <property type="entry name" value="Zn-finger domain of Sec23/24"/>
    <property type="match status" value="1"/>
</dbReference>
<dbReference type="AlphaFoldDB" id="A0A3L6PTT0"/>
<proteinExistence type="predicted"/>
<dbReference type="Proteomes" id="UP000275267">
    <property type="component" value="Unassembled WGS sequence"/>
</dbReference>
<gene>
    <name evidence="1" type="ORF">C2845_PM16G03250</name>
</gene>
<organism evidence="1 2">
    <name type="scientific">Panicum miliaceum</name>
    <name type="common">Proso millet</name>
    <name type="synonym">Broomcorn millet</name>
    <dbReference type="NCBI Taxonomy" id="4540"/>
    <lineage>
        <taxon>Eukaryota</taxon>
        <taxon>Viridiplantae</taxon>
        <taxon>Streptophyta</taxon>
        <taxon>Embryophyta</taxon>
        <taxon>Tracheophyta</taxon>
        <taxon>Spermatophyta</taxon>
        <taxon>Magnoliopsida</taxon>
        <taxon>Liliopsida</taxon>
        <taxon>Poales</taxon>
        <taxon>Poaceae</taxon>
        <taxon>PACMAD clade</taxon>
        <taxon>Panicoideae</taxon>
        <taxon>Panicodae</taxon>
        <taxon>Paniceae</taxon>
        <taxon>Panicinae</taxon>
        <taxon>Panicum</taxon>
        <taxon>Panicum sect. Panicum</taxon>
    </lineage>
</organism>
<evidence type="ECO:0000313" key="1">
    <source>
        <dbReference type="EMBL" id="RLM64694.1"/>
    </source>
</evidence>
<comment type="caution">
    <text evidence="1">The sequence shown here is derived from an EMBL/GenBank/DDBJ whole genome shotgun (WGS) entry which is preliminary data.</text>
</comment>
<accession>A0A3L6PTT0</accession>